<dbReference type="RefSeq" id="WP_342300186.1">
    <property type="nucleotide sequence ID" value="NZ_JBCEVZ010000053.1"/>
</dbReference>
<organism evidence="1 2">
    <name type="scientific">Hymenobacter segetis</name>
    <dbReference type="NCBI Taxonomy" id="2025509"/>
    <lineage>
        <taxon>Bacteria</taxon>
        <taxon>Pseudomonadati</taxon>
        <taxon>Bacteroidota</taxon>
        <taxon>Cytophagia</taxon>
        <taxon>Cytophagales</taxon>
        <taxon>Hymenobacteraceae</taxon>
        <taxon>Hymenobacter</taxon>
    </lineage>
</organism>
<comment type="caution">
    <text evidence="1">The sequence shown here is derived from an EMBL/GenBank/DDBJ whole genome shotgun (WGS) entry which is preliminary data.</text>
</comment>
<name>A0ABU9LZ20_9BACT</name>
<keyword evidence="2" id="KW-1185">Reference proteome</keyword>
<dbReference type="Proteomes" id="UP001479606">
    <property type="component" value="Unassembled WGS sequence"/>
</dbReference>
<protein>
    <submittedName>
        <fullName evidence="1">Uncharacterized protein</fullName>
    </submittedName>
</protein>
<sequence length="77" mass="8582">MTKKPKTAAFNAVMPVHSFEGDKVVFKDGRVAVGFRVEPAEMESWTSDDYEAFQTALVGVLRPLPVGTIVQKTDIYY</sequence>
<reference evidence="1 2" key="1">
    <citation type="journal article" date="2018" name="Arch. Microbiol.">
        <title>Hymenobacter segetis sp. nov., isolated from soil.</title>
        <authorList>
            <person name="Ten L.N."/>
            <person name="Lim S.J."/>
            <person name="Kim B.O."/>
            <person name="Kang I.K."/>
            <person name="Jung H.Y."/>
        </authorList>
    </citation>
    <scope>NUCLEOTIDE SEQUENCE [LARGE SCALE GENOMIC DNA]</scope>
    <source>
        <strain evidence="1 2">S7-3-11</strain>
    </source>
</reference>
<dbReference type="EMBL" id="JBCEVZ010000053">
    <property type="protein sequence ID" value="MEL5996009.1"/>
    <property type="molecule type" value="Genomic_DNA"/>
</dbReference>
<gene>
    <name evidence="1" type="ORF">AAFH49_17470</name>
</gene>
<accession>A0ABU9LZ20</accession>
<proteinExistence type="predicted"/>
<evidence type="ECO:0000313" key="1">
    <source>
        <dbReference type="EMBL" id="MEL5996009.1"/>
    </source>
</evidence>
<feature type="non-terminal residue" evidence="1">
    <location>
        <position position="77"/>
    </location>
</feature>
<evidence type="ECO:0000313" key="2">
    <source>
        <dbReference type="Proteomes" id="UP001479606"/>
    </source>
</evidence>